<evidence type="ECO:0000256" key="1">
    <source>
        <dbReference type="SAM" id="MobiDB-lite"/>
    </source>
</evidence>
<dbReference type="AlphaFoldDB" id="A0A1I7DBK1"/>
<dbReference type="RefSeq" id="WP_093635266.1">
    <property type="nucleotide sequence ID" value="NZ_FPBH01000009.1"/>
</dbReference>
<sequence length="95" mass="9869">MNATIQAAAVILTLLAIPVVSSAQTASSLTRAEVKSRLIQIEQAGYNPATADPYAYPDNVQAAEARVTARQGAINSNGGSVPCSSQSARPVLREE</sequence>
<evidence type="ECO:0000313" key="4">
    <source>
        <dbReference type="Proteomes" id="UP000198844"/>
    </source>
</evidence>
<name>A0A1I7DBK1_9BURK</name>
<dbReference type="InterPro" id="IPR025421">
    <property type="entry name" value="DUF4148"/>
</dbReference>
<feature type="signal peptide" evidence="2">
    <location>
        <begin position="1"/>
        <end position="23"/>
    </location>
</feature>
<gene>
    <name evidence="3" type="ORF">SAMN05192563_1009130</name>
</gene>
<dbReference type="Proteomes" id="UP000198844">
    <property type="component" value="Unassembled WGS sequence"/>
</dbReference>
<keyword evidence="2" id="KW-0732">Signal</keyword>
<reference evidence="3 4" key="1">
    <citation type="submission" date="2016-10" db="EMBL/GenBank/DDBJ databases">
        <authorList>
            <person name="de Groot N.N."/>
        </authorList>
    </citation>
    <scope>NUCLEOTIDE SEQUENCE [LARGE SCALE GENOMIC DNA]</scope>
    <source>
        <strain evidence="3 4">LMG 27731</strain>
    </source>
</reference>
<protein>
    <recommendedName>
        <fullName evidence="5">DUF4148 domain-containing protein</fullName>
    </recommendedName>
</protein>
<organism evidence="3 4">
    <name type="scientific">Paraburkholderia aspalathi</name>
    <dbReference type="NCBI Taxonomy" id="1324617"/>
    <lineage>
        <taxon>Bacteria</taxon>
        <taxon>Pseudomonadati</taxon>
        <taxon>Pseudomonadota</taxon>
        <taxon>Betaproteobacteria</taxon>
        <taxon>Burkholderiales</taxon>
        <taxon>Burkholderiaceae</taxon>
        <taxon>Paraburkholderia</taxon>
    </lineage>
</organism>
<feature type="region of interest" description="Disordered" evidence="1">
    <location>
        <begin position="73"/>
        <end position="95"/>
    </location>
</feature>
<evidence type="ECO:0000256" key="2">
    <source>
        <dbReference type="SAM" id="SignalP"/>
    </source>
</evidence>
<dbReference type="EMBL" id="FPBH01000009">
    <property type="protein sequence ID" value="SFU09098.1"/>
    <property type="molecule type" value="Genomic_DNA"/>
</dbReference>
<evidence type="ECO:0008006" key="5">
    <source>
        <dbReference type="Google" id="ProtNLM"/>
    </source>
</evidence>
<evidence type="ECO:0000313" key="3">
    <source>
        <dbReference type="EMBL" id="SFU09098.1"/>
    </source>
</evidence>
<accession>A0A1I7DBK1</accession>
<dbReference type="OrthoDB" id="9102960at2"/>
<feature type="compositionally biased region" description="Polar residues" evidence="1">
    <location>
        <begin position="73"/>
        <end position="88"/>
    </location>
</feature>
<proteinExistence type="predicted"/>
<feature type="chain" id="PRO_5011476859" description="DUF4148 domain-containing protein" evidence="2">
    <location>
        <begin position="24"/>
        <end position="95"/>
    </location>
</feature>
<dbReference type="Pfam" id="PF13663">
    <property type="entry name" value="DUF4148"/>
    <property type="match status" value="1"/>
</dbReference>